<protein>
    <submittedName>
        <fullName evidence="1">Uncharacterized protein</fullName>
    </submittedName>
</protein>
<dbReference type="Gene3D" id="3.40.50.2000">
    <property type="entry name" value="Glycogen Phosphorylase B"/>
    <property type="match status" value="1"/>
</dbReference>
<dbReference type="AlphaFoldDB" id="A0A951UDZ8"/>
<proteinExistence type="predicted"/>
<comment type="caution">
    <text evidence="1">The sequence shown here is derived from an EMBL/GenBank/DDBJ whole genome shotgun (WGS) entry which is preliminary data.</text>
</comment>
<reference evidence="1" key="2">
    <citation type="journal article" date="2022" name="Microbiol. Resour. Announc.">
        <title>Metagenome Sequencing to Explore Phylogenomics of Terrestrial Cyanobacteria.</title>
        <authorList>
            <person name="Ward R.D."/>
            <person name="Stajich J.E."/>
            <person name="Johansen J.R."/>
            <person name="Huntemann M."/>
            <person name="Clum A."/>
            <person name="Foster B."/>
            <person name="Foster B."/>
            <person name="Roux S."/>
            <person name="Palaniappan K."/>
            <person name="Varghese N."/>
            <person name="Mukherjee S."/>
            <person name="Reddy T.B.K."/>
            <person name="Daum C."/>
            <person name="Copeland A."/>
            <person name="Chen I.A."/>
            <person name="Ivanova N.N."/>
            <person name="Kyrpides N.C."/>
            <person name="Shapiro N."/>
            <person name="Eloe-Fadrosh E.A."/>
            <person name="Pietrasiak N."/>
        </authorList>
    </citation>
    <scope>NUCLEOTIDE SEQUENCE</scope>
    <source>
        <strain evidence="1">JT2-VF2</strain>
    </source>
</reference>
<name>A0A951UDZ8_9NOST</name>
<reference evidence="1" key="1">
    <citation type="submission" date="2021-05" db="EMBL/GenBank/DDBJ databases">
        <authorList>
            <person name="Pietrasiak N."/>
            <person name="Ward R."/>
            <person name="Stajich J.E."/>
            <person name="Kurbessoian T."/>
        </authorList>
    </citation>
    <scope>NUCLEOTIDE SEQUENCE</scope>
    <source>
        <strain evidence="1">JT2-VF2</strain>
    </source>
</reference>
<evidence type="ECO:0000313" key="1">
    <source>
        <dbReference type="EMBL" id="MBW4559879.1"/>
    </source>
</evidence>
<evidence type="ECO:0000313" key="2">
    <source>
        <dbReference type="Proteomes" id="UP000715781"/>
    </source>
</evidence>
<organism evidence="1 2">
    <name type="scientific">Mojavia pulchra JT2-VF2</name>
    <dbReference type="NCBI Taxonomy" id="287848"/>
    <lineage>
        <taxon>Bacteria</taxon>
        <taxon>Bacillati</taxon>
        <taxon>Cyanobacteriota</taxon>
        <taxon>Cyanophyceae</taxon>
        <taxon>Nostocales</taxon>
        <taxon>Nostocaceae</taxon>
    </lineage>
</organism>
<sequence length="82" mass="8968">MKIIQALARYFPDQCGGIQVNLNELIPELRSHGIEIKIAAASNGSPLLPNPQSLIPITPYPQRGPHLPQPVLFFKASLKVTV</sequence>
<dbReference type="Proteomes" id="UP000715781">
    <property type="component" value="Unassembled WGS sequence"/>
</dbReference>
<dbReference type="EMBL" id="JAHHHN010000001">
    <property type="protein sequence ID" value="MBW4559879.1"/>
    <property type="molecule type" value="Genomic_DNA"/>
</dbReference>
<accession>A0A951UDZ8</accession>
<gene>
    <name evidence="1" type="ORF">KME32_01780</name>
</gene>